<reference evidence="1" key="1">
    <citation type="submission" date="2016-07" db="EMBL/GenBank/DDBJ databases">
        <authorList>
            <person name="Bretaudeau A."/>
        </authorList>
    </citation>
    <scope>NUCLEOTIDE SEQUENCE</scope>
    <source>
        <strain evidence="1">Rice</strain>
        <tissue evidence="1">Whole body</tissue>
    </source>
</reference>
<protein>
    <submittedName>
        <fullName evidence="1">SFRICE_006065</fullName>
    </submittedName>
</protein>
<dbReference type="AlphaFoldDB" id="A0A2H1V3I2"/>
<sequence>MAARAAVARGGKEIRKEHTQIYKLTNFQNSRKTFQVKLPNDWTIIDDAAYDGVRLSVSNLFTWALKTPRLYPRGNIEFGKEFHALAVHTRKPETKRFVVEQYYDYSYF</sequence>
<evidence type="ECO:0000313" key="1">
    <source>
        <dbReference type="EMBL" id="SOQ35398.1"/>
    </source>
</evidence>
<dbReference type="EMBL" id="ODYU01000507">
    <property type="protein sequence ID" value="SOQ35398.1"/>
    <property type="molecule type" value="Genomic_DNA"/>
</dbReference>
<organism evidence="1">
    <name type="scientific">Spodoptera frugiperda</name>
    <name type="common">Fall armyworm</name>
    <dbReference type="NCBI Taxonomy" id="7108"/>
    <lineage>
        <taxon>Eukaryota</taxon>
        <taxon>Metazoa</taxon>
        <taxon>Ecdysozoa</taxon>
        <taxon>Arthropoda</taxon>
        <taxon>Hexapoda</taxon>
        <taxon>Insecta</taxon>
        <taxon>Pterygota</taxon>
        <taxon>Neoptera</taxon>
        <taxon>Endopterygota</taxon>
        <taxon>Lepidoptera</taxon>
        <taxon>Glossata</taxon>
        <taxon>Ditrysia</taxon>
        <taxon>Noctuoidea</taxon>
        <taxon>Noctuidae</taxon>
        <taxon>Amphipyrinae</taxon>
        <taxon>Spodoptera</taxon>
    </lineage>
</organism>
<accession>A0A2H1V3I2</accession>
<name>A0A2H1V3I2_SPOFR</name>
<gene>
    <name evidence="1" type="ORF">SFRICE_006065</name>
</gene>
<proteinExistence type="predicted"/>